<accession>A0A2C8Z4B2</accession>
<protein>
    <submittedName>
        <fullName evidence="4">CsbD-like</fullName>
    </submittedName>
</protein>
<evidence type="ECO:0000313" key="5">
    <source>
        <dbReference type="Proteomes" id="UP000219440"/>
    </source>
</evidence>
<gene>
    <name evidence="4" type="ORF">SAMN06296378_0775</name>
</gene>
<organism evidence="4 5">
    <name type="scientific">Salinibacterium xinjiangense</name>
    <dbReference type="NCBI Taxonomy" id="386302"/>
    <lineage>
        <taxon>Bacteria</taxon>
        <taxon>Bacillati</taxon>
        <taxon>Actinomycetota</taxon>
        <taxon>Actinomycetes</taxon>
        <taxon>Micrococcales</taxon>
        <taxon>Microbacteriaceae</taxon>
        <taxon>Salinibacterium</taxon>
    </lineage>
</organism>
<evidence type="ECO:0000259" key="3">
    <source>
        <dbReference type="Pfam" id="PF05532"/>
    </source>
</evidence>
<dbReference type="OrthoDB" id="2143260at2"/>
<comment type="similarity">
    <text evidence="1">Belongs to the UPF0337 (CsbD) family.</text>
</comment>
<reference evidence="4 5" key="1">
    <citation type="submission" date="2017-09" db="EMBL/GenBank/DDBJ databases">
        <authorList>
            <person name="Ehlers B."/>
            <person name="Leendertz F.H."/>
        </authorList>
    </citation>
    <scope>NUCLEOTIDE SEQUENCE [LARGE SCALE GENOMIC DNA]</scope>
    <source>
        <strain evidence="4 5">CGMCC 1.05381</strain>
    </source>
</reference>
<dbReference type="SUPFAM" id="SSF69047">
    <property type="entry name" value="Hypothetical protein YjbJ"/>
    <property type="match status" value="1"/>
</dbReference>
<dbReference type="EMBL" id="OCST01000002">
    <property type="protein sequence ID" value="SOE58472.1"/>
    <property type="molecule type" value="Genomic_DNA"/>
</dbReference>
<evidence type="ECO:0000256" key="1">
    <source>
        <dbReference type="ARBA" id="ARBA00009129"/>
    </source>
</evidence>
<dbReference type="InterPro" id="IPR036629">
    <property type="entry name" value="YjbJ_sf"/>
</dbReference>
<evidence type="ECO:0000256" key="2">
    <source>
        <dbReference type="SAM" id="MobiDB-lite"/>
    </source>
</evidence>
<feature type="compositionally biased region" description="Basic and acidic residues" evidence="2">
    <location>
        <begin position="46"/>
        <end position="58"/>
    </location>
</feature>
<keyword evidence="5" id="KW-1185">Reference proteome</keyword>
<dbReference type="Gene3D" id="1.10.1470.10">
    <property type="entry name" value="YjbJ"/>
    <property type="match status" value="1"/>
</dbReference>
<dbReference type="InterPro" id="IPR008462">
    <property type="entry name" value="CsbD"/>
</dbReference>
<dbReference type="RefSeq" id="WP_097059949.1">
    <property type="nucleotide sequence ID" value="NZ_BMLC01000001.1"/>
</dbReference>
<feature type="domain" description="CsbD-like" evidence="3">
    <location>
        <begin position="5"/>
        <end position="56"/>
    </location>
</feature>
<dbReference type="AlphaFoldDB" id="A0A2C8Z4B2"/>
<evidence type="ECO:0000313" key="4">
    <source>
        <dbReference type="EMBL" id="SOE58472.1"/>
    </source>
</evidence>
<sequence length="58" mass="6031">MGADDKIKNAAQDLLGKGKEATGNVTNNDKLVADGKADQVKASAKGRVEDVKDAFKGK</sequence>
<name>A0A2C8Z4B2_9MICO</name>
<dbReference type="Proteomes" id="UP000219440">
    <property type="component" value="Unassembled WGS sequence"/>
</dbReference>
<dbReference type="Pfam" id="PF05532">
    <property type="entry name" value="CsbD"/>
    <property type="match status" value="1"/>
</dbReference>
<proteinExistence type="inferred from homology"/>
<feature type="region of interest" description="Disordered" evidence="2">
    <location>
        <begin position="38"/>
        <end position="58"/>
    </location>
</feature>